<dbReference type="GO" id="GO:0009231">
    <property type="term" value="P:riboflavin biosynthetic process"/>
    <property type="evidence" value="ECO:0007669"/>
    <property type="project" value="UniProtKB-UniPathway"/>
</dbReference>
<dbReference type="GeneID" id="7271682"/>
<dbReference type="HOGENOM" id="CLU_020273_3_2_2"/>
<dbReference type="KEGG" id="mpl:Mpal_2513"/>
<gene>
    <name evidence="7" type="ordered locus">Mpal_2513</name>
</gene>
<evidence type="ECO:0000256" key="4">
    <source>
        <dbReference type="ARBA" id="ARBA00023211"/>
    </source>
</evidence>
<comment type="pathway">
    <text evidence="6">Cofactor biosynthesis; riboflavin biosynthesis; 2-hydroxy-3-oxobutyl phosphate from D-ribulose 5-phosphate: step 1/1.</text>
</comment>
<keyword evidence="5 6" id="KW-0456">Lyase</keyword>
<dbReference type="GO" id="GO:0046872">
    <property type="term" value="F:metal ion binding"/>
    <property type="evidence" value="ECO:0007669"/>
    <property type="project" value="UniProtKB-KW"/>
</dbReference>
<dbReference type="EC" id="4.1.99.12" evidence="6"/>
<comment type="cofactor">
    <cofactor evidence="6">
        <name>Mg(2+)</name>
        <dbReference type="ChEBI" id="CHEBI:18420"/>
    </cofactor>
    <cofactor evidence="6">
        <name>Mn(2+)</name>
        <dbReference type="ChEBI" id="CHEBI:29035"/>
    </cofactor>
    <text evidence="6">Binds 2 divalent metal cations per subunit. Magnesium or manganese.</text>
</comment>
<dbReference type="InterPro" id="IPR017945">
    <property type="entry name" value="DHBP_synth_RibB-like_a/b_dom"/>
</dbReference>
<dbReference type="RefSeq" id="WP_012619105.1">
    <property type="nucleotide sequence ID" value="NC_011832.1"/>
</dbReference>
<evidence type="ECO:0000313" key="8">
    <source>
        <dbReference type="Proteomes" id="UP000002457"/>
    </source>
</evidence>
<dbReference type="EMBL" id="CP001338">
    <property type="protein sequence ID" value="ACL17786.1"/>
    <property type="molecule type" value="Genomic_DNA"/>
</dbReference>
<keyword evidence="1 6" id="KW-0686">Riboflavin biosynthesis</keyword>
<dbReference type="UniPathway" id="UPA00275">
    <property type="reaction ID" value="UER00399"/>
</dbReference>
<keyword evidence="2 6" id="KW-0479">Metal-binding</keyword>
<keyword evidence="8" id="KW-1185">Reference proteome</keyword>
<dbReference type="Pfam" id="PF00926">
    <property type="entry name" value="DHBP_synthase"/>
    <property type="match status" value="1"/>
</dbReference>
<dbReference type="PANTHER" id="PTHR21327:SF46">
    <property type="entry name" value="3,4-DIHYDROXY-2-BUTANONE 4-PHOSPHATE SYNTHASE"/>
    <property type="match status" value="1"/>
</dbReference>
<protein>
    <recommendedName>
        <fullName evidence="6">3,4-dihydroxy-2-butanone 4-phosphate synthase</fullName>
        <shortName evidence="6">DHBP synthase</shortName>
        <ecNumber evidence="6">4.1.99.12</ecNumber>
    </recommendedName>
</protein>
<evidence type="ECO:0000256" key="5">
    <source>
        <dbReference type="ARBA" id="ARBA00023239"/>
    </source>
</evidence>
<name>B8GET5_METPE</name>
<dbReference type="GO" id="GO:0005829">
    <property type="term" value="C:cytosol"/>
    <property type="evidence" value="ECO:0007669"/>
    <property type="project" value="TreeGrafter"/>
</dbReference>
<dbReference type="AlphaFoldDB" id="B8GET5"/>
<comment type="catalytic activity">
    <reaction evidence="6">
        <text>D-ribulose 5-phosphate = (2S)-2-hydroxy-3-oxobutyl phosphate + formate + H(+)</text>
        <dbReference type="Rhea" id="RHEA:18457"/>
        <dbReference type="ChEBI" id="CHEBI:15378"/>
        <dbReference type="ChEBI" id="CHEBI:15740"/>
        <dbReference type="ChEBI" id="CHEBI:58121"/>
        <dbReference type="ChEBI" id="CHEBI:58830"/>
        <dbReference type="EC" id="4.1.99.12"/>
    </reaction>
</comment>
<dbReference type="STRING" id="521011.Mpal_2513"/>
<dbReference type="InterPro" id="IPR000422">
    <property type="entry name" value="DHBP_synthase_RibB"/>
</dbReference>
<dbReference type="GO" id="GO:0008686">
    <property type="term" value="F:3,4-dihydroxy-2-butanone-4-phosphate synthase activity"/>
    <property type="evidence" value="ECO:0007669"/>
    <property type="project" value="UniProtKB-EC"/>
</dbReference>
<accession>B8GET5</accession>
<keyword evidence="3 6" id="KW-0460">Magnesium</keyword>
<dbReference type="PANTHER" id="PTHR21327">
    <property type="entry name" value="GTP CYCLOHYDROLASE II-RELATED"/>
    <property type="match status" value="1"/>
</dbReference>
<dbReference type="Gene3D" id="3.90.870.10">
    <property type="entry name" value="DHBP synthase"/>
    <property type="match status" value="1"/>
</dbReference>
<dbReference type="NCBIfam" id="TIGR00506">
    <property type="entry name" value="ribB"/>
    <property type="match status" value="1"/>
</dbReference>
<keyword evidence="4 6" id="KW-0464">Manganese</keyword>
<evidence type="ECO:0000256" key="6">
    <source>
        <dbReference type="RuleBase" id="RU003843"/>
    </source>
</evidence>
<comment type="function">
    <text evidence="6">Catalyzes the conversion of D-ribulose 5-phosphate to formate and 3,4-dihydroxy-2-butanone 4-phosphate.</text>
</comment>
<comment type="subunit">
    <text evidence="6">Homodimer.</text>
</comment>
<reference evidence="7 8" key="1">
    <citation type="journal article" date="2015" name="Genome Announc.">
        <title>Complete Genome Sequence of Methanosphaerula palustris E1-9CT, a Hydrogenotrophic Methanogen Isolated from a Minerotrophic Fen Peatland.</title>
        <authorList>
            <person name="Cadillo-Quiroz H."/>
            <person name="Browne P."/>
            <person name="Kyrpides N."/>
            <person name="Woyke T."/>
            <person name="Goodwin L."/>
            <person name="Detter C."/>
            <person name="Yavitt J.B."/>
            <person name="Zinder S.H."/>
        </authorList>
    </citation>
    <scope>NUCLEOTIDE SEQUENCE [LARGE SCALE GENOMIC DNA]</scope>
    <source>
        <strain evidence="8">ATCC BAA-1556 / DSM 19958 / E1-9c</strain>
    </source>
</reference>
<evidence type="ECO:0000256" key="2">
    <source>
        <dbReference type="ARBA" id="ARBA00022723"/>
    </source>
</evidence>
<evidence type="ECO:0000256" key="3">
    <source>
        <dbReference type="ARBA" id="ARBA00022842"/>
    </source>
</evidence>
<organism evidence="7 8">
    <name type="scientific">Methanosphaerula palustris (strain ATCC BAA-1556 / DSM 19958 / E1-9c)</name>
    <dbReference type="NCBI Taxonomy" id="521011"/>
    <lineage>
        <taxon>Archaea</taxon>
        <taxon>Methanobacteriati</taxon>
        <taxon>Methanobacteriota</taxon>
        <taxon>Stenosarchaea group</taxon>
        <taxon>Methanomicrobia</taxon>
        <taxon>Methanomicrobiales</taxon>
        <taxon>Methanoregulaceae</taxon>
        <taxon>Methanosphaerula</taxon>
    </lineage>
</organism>
<dbReference type="SUPFAM" id="SSF55821">
    <property type="entry name" value="YrdC/RibB"/>
    <property type="match status" value="1"/>
</dbReference>
<evidence type="ECO:0000256" key="1">
    <source>
        <dbReference type="ARBA" id="ARBA00022619"/>
    </source>
</evidence>
<dbReference type="Proteomes" id="UP000002457">
    <property type="component" value="Chromosome"/>
</dbReference>
<evidence type="ECO:0000313" key="7">
    <source>
        <dbReference type="EMBL" id="ACL17786.1"/>
    </source>
</evidence>
<comment type="similarity">
    <text evidence="6">Belongs to the DHBP synthase family.</text>
</comment>
<proteinExistence type="inferred from homology"/>
<dbReference type="eggNOG" id="arCOG01320">
    <property type="taxonomic scope" value="Archaea"/>
</dbReference>
<sequence>MIDDALNALREGKMILLYDFETREGETDFAICADAVTPQHILQMRKDGGGLICTAIDPVAAELLHLPFATDLLQATGVVEQDGEIPYDRSNHSSFSIWVNHKKTFTGIPDRDRALTISSIGAQVKKVLAGEPDTFHAEFRTPGHVALLRAADDLLAQRRGQTELSVTLARMAGVTPAIAICEMLDDETGLALKKDDAIRYAEEHGLIFVSGKEVLDAVRLSSNKQGCQRSMEGPGSSHNTSDVVAARGLCDTLHGTDTTVTMEAQNDR</sequence>